<keyword evidence="2" id="KW-1133">Transmembrane helix</keyword>
<feature type="transmembrane region" description="Helical" evidence="2">
    <location>
        <begin position="363"/>
        <end position="387"/>
    </location>
</feature>
<evidence type="ECO:0000313" key="5">
    <source>
        <dbReference type="Proteomes" id="UP000034164"/>
    </source>
</evidence>
<dbReference type="Gene3D" id="1.10.167.10">
    <property type="entry name" value="Regulator of G-protein Signalling 4, domain 2"/>
    <property type="match status" value="1"/>
</dbReference>
<dbReference type="AlphaFoldDB" id="A0A0G2HP80"/>
<reference evidence="5" key="1">
    <citation type="journal article" date="2015" name="PLoS Genet.">
        <title>The dynamic genome and transcriptome of the human fungal pathogen Blastomyces and close relative Emmonsia.</title>
        <authorList>
            <person name="Munoz J.F."/>
            <person name="Gauthier G.M."/>
            <person name="Desjardins C.A."/>
            <person name="Gallo J.E."/>
            <person name="Holder J."/>
            <person name="Sullivan T.D."/>
            <person name="Marty A.J."/>
            <person name="Carmen J.C."/>
            <person name="Chen Z."/>
            <person name="Ding L."/>
            <person name="Gujja S."/>
            <person name="Magrini V."/>
            <person name="Misas E."/>
            <person name="Mitreva M."/>
            <person name="Priest M."/>
            <person name="Saif S."/>
            <person name="Whiston E.A."/>
            <person name="Young S."/>
            <person name="Zeng Q."/>
            <person name="Goldman W.E."/>
            <person name="Mardis E.R."/>
            <person name="Taylor J.W."/>
            <person name="McEwen J.G."/>
            <person name="Clay O.K."/>
            <person name="Klein B.S."/>
            <person name="Cuomo C.A."/>
        </authorList>
    </citation>
    <scope>NUCLEOTIDE SEQUENCE [LARGE SCALE GENOMIC DNA]</scope>
    <source>
        <strain evidence="5">UAMH 3008</strain>
    </source>
</reference>
<dbReference type="InterPro" id="IPR044926">
    <property type="entry name" value="RGS_subdomain_2"/>
</dbReference>
<dbReference type="InterPro" id="IPR036305">
    <property type="entry name" value="RGS_sf"/>
</dbReference>
<sequence length="490" mass="55649">MASRFFKRCSPPRNDSPTRVTGARETDKRSRITRLLGAWDGQEGLSFEMVIGGCTCPPCTLRDFMTYLIYVERNAENLQFFLWYRDYTRRFALIAESHGQLSPEWTGEEKRKTDTSAQPTPTEPLSPVVTVITEGTQSEFTHIPTSFHTAPFSTPPRSPIDLDGDWRTPSRTGKVECDSSPRTERTEKEDSPDQATENVNSPTPGPAAAAATAEAALQANRNNPAVLILVDPKRNREGENFDHLQNTIVSQPYRKELGRIYATYIADGASRQLNLTSQERDNLMQALTCTTHPSAFKQVAAQVEWTLRQQSHPNFIRWTMNNCNRYRVISARIFSCTAMICGLVAGILPIFSSATRAWRSISALIFLPGLIIFLSSWDGACLLFLFLNRRHLHPWELFSDEDEHARQKLGSEYKAFASIGESNSYEDEPWIPNYEKRRFFQKIFDPETRIQDPVLRRIHLLVLLRTSTIAVIVTALLVAIFLSIPNCNYF</sequence>
<evidence type="ECO:0000256" key="1">
    <source>
        <dbReference type="SAM" id="MobiDB-lite"/>
    </source>
</evidence>
<evidence type="ECO:0000313" key="4">
    <source>
        <dbReference type="EMBL" id="KKZ59882.1"/>
    </source>
</evidence>
<dbReference type="VEuPathDB" id="FungiDB:EMCG_05268"/>
<feature type="region of interest" description="Disordered" evidence="1">
    <location>
        <begin position="145"/>
        <end position="207"/>
    </location>
</feature>
<name>A0A0G2HP80_9EURO</name>
<feature type="region of interest" description="Disordered" evidence="1">
    <location>
        <begin position="101"/>
        <end position="125"/>
    </location>
</feature>
<gene>
    <name evidence="4" type="ORF">EMCG_05268</name>
</gene>
<dbReference type="PANTHER" id="PTHR39466">
    <property type="entry name" value="RGS DOMAIN-CONTAINING PROTEIN"/>
    <property type="match status" value="1"/>
</dbReference>
<keyword evidence="2" id="KW-0812">Transmembrane</keyword>
<feature type="transmembrane region" description="Helical" evidence="2">
    <location>
        <begin position="458"/>
        <end position="484"/>
    </location>
</feature>
<organism evidence="4 5">
    <name type="scientific">[Emmonsia] crescens</name>
    <dbReference type="NCBI Taxonomy" id="73230"/>
    <lineage>
        <taxon>Eukaryota</taxon>
        <taxon>Fungi</taxon>
        <taxon>Dikarya</taxon>
        <taxon>Ascomycota</taxon>
        <taxon>Pezizomycotina</taxon>
        <taxon>Eurotiomycetes</taxon>
        <taxon>Eurotiomycetidae</taxon>
        <taxon>Onygenales</taxon>
        <taxon>Ajellomycetaceae</taxon>
        <taxon>Emergomyces</taxon>
    </lineage>
</organism>
<dbReference type="InterPro" id="IPR016137">
    <property type="entry name" value="RGS"/>
</dbReference>
<feature type="transmembrane region" description="Helical" evidence="2">
    <location>
        <begin position="329"/>
        <end position="351"/>
    </location>
</feature>
<dbReference type="PANTHER" id="PTHR39466:SF1">
    <property type="entry name" value="RGS DOMAIN-CONTAINING PROTEIN"/>
    <property type="match status" value="1"/>
</dbReference>
<proteinExistence type="predicted"/>
<evidence type="ECO:0000259" key="3">
    <source>
        <dbReference type="Pfam" id="PF00615"/>
    </source>
</evidence>
<dbReference type="Pfam" id="PF00615">
    <property type="entry name" value="RGS"/>
    <property type="match status" value="1"/>
</dbReference>
<feature type="compositionally biased region" description="Basic and acidic residues" evidence="1">
    <location>
        <begin position="164"/>
        <end position="191"/>
    </location>
</feature>
<dbReference type="OrthoDB" id="3232309at2759"/>
<dbReference type="Proteomes" id="UP000034164">
    <property type="component" value="Unassembled WGS sequence"/>
</dbReference>
<comment type="caution">
    <text evidence="4">The sequence shown here is derived from an EMBL/GenBank/DDBJ whole genome shotgun (WGS) entry which is preliminary data.</text>
</comment>
<feature type="compositionally biased region" description="Polar residues" evidence="1">
    <location>
        <begin position="193"/>
        <end position="202"/>
    </location>
</feature>
<dbReference type="EMBL" id="LCZI01001633">
    <property type="protein sequence ID" value="KKZ59882.1"/>
    <property type="molecule type" value="Genomic_DNA"/>
</dbReference>
<accession>A0A0G2HP80</accession>
<dbReference type="SUPFAM" id="SSF48097">
    <property type="entry name" value="Regulator of G-protein signaling, RGS"/>
    <property type="match status" value="1"/>
</dbReference>
<keyword evidence="2" id="KW-0472">Membrane</keyword>
<feature type="domain" description="RGS" evidence="3">
    <location>
        <begin position="253"/>
        <end position="317"/>
    </location>
</feature>
<protein>
    <recommendedName>
        <fullName evidence="3">RGS domain-containing protein</fullName>
    </recommendedName>
</protein>
<evidence type="ECO:0000256" key="2">
    <source>
        <dbReference type="SAM" id="Phobius"/>
    </source>
</evidence>